<feature type="compositionally biased region" description="Acidic residues" evidence="1">
    <location>
        <begin position="950"/>
        <end position="965"/>
    </location>
</feature>
<feature type="compositionally biased region" description="Pro residues" evidence="1">
    <location>
        <begin position="925"/>
        <end position="942"/>
    </location>
</feature>
<feature type="compositionally biased region" description="Basic and acidic residues" evidence="1">
    <location>
        <begin position="817"/>
        <end position="855"/>
    </location>
</feature>
<accession>G0N2R2</accession>
<dbReference type="eggNOG" id="ENOG502QTKD">
    <property type="taxonomic scope" value="Eukaryota"/>
</dbReference>
<dbReference type="STRING" id="135651.G0N2R2"/>
<evidence type="ECO:0000256" key="1">
    <source>
        <dbReference type="SAM" id="MobiDB-lite"/>
    </source>
</evidence>
<feature type="compositionally biased region" description="Low complexity" evidence="1">
    <location>
        <begin position="782"/>
        <end position="791"/>
    </location>
</feature>
<dbReference type="OMA" id="EMKGERY"/>
<evidence type="ECO:0008006" key="4">
    <source>
        <dbReference type="Google" id="ProtNLM"/>
    </source>
</evidence>
<dbReference type="FunCoup" id="G0N2R2">
    <property type="interactions" value="373"/>
</dbReference>
<dbReference type="AlphaFoldDB" id="G0N2R2"/>
<reference evidence="3" key="1">
    <citation type="submission" date="2011-07" db="EMBL/GenBank/DDBJ databases">
        <authorList>
            <consortium name="Caenorhabditis brenneri Sequencing and Analysis Consortium"/>
            <person name="Wilson R.K."/>
        </authorList>
    </citation>
    <scope>NUCLEOTIDE SEQUENCE [LARGE SCALE GENOMIC DNA]</scope>
    <source>
        <strain evidence="3">PB2801</strain>
    </source>
</reference>
<keyword evidence="3" id="KW-1185">Reference proteome</keyword>
<dbReference type="InterPro" id="IPR012816">
    <property type="entry name" value="NADAR"/>
</dbReference>
<dbReference type="InParanoid" id="G0N2R2"/>
<dbReference type="EMBL" id="GL379831">
    <property type="protein sequence ID" value="EGT50983.1"/>
    <property type="molecule type" value="Genomic_DNA"/>
</dbReference>
<proteinExistence type="predicted"/>
<evidence type="ECO:0000313" key="3">
    <source>
        <dbReference type="Proteomes" id="UP000008068"/>
    </source>
</evidence>
<dbReference type="Proteomes" id="UP000008068">
    <property type="component" value="Unassembled WGS sequence"/>
</dbReference>
<dbReference type="CDD" id="cd15457">
    <property type="entry name" value="NADAR"/>
    <property type="match status" value="2"/>
</dbReference>
<feature type="region of interest" description="Disordered" evidence="1">
    <location>
        <begin position="768"/>
        <end position="965"/>
    </location>
</feature>
<name>G0N2R2_CAEBE</name>
<dbReference type="OrthoDB" id="5915751at2759"/>
<sequence length="965" mass="109505">MEEDKIVLVGNESDLLHSGYNYALRHEGKRYPSAVHFTHYQILSSLKLPEAAVEELLCTTSNDVYNKAAVLLRENMPEGHDLNTLGHYLLTSLHSYSLQGLRLRAEHDREFERTLMATNDALLIVCDDKNTQLGIGMDDKTFMEWMNKEKADSRQMSYWMRHNHTRPAELGHNMLGRYLMWLRYEIQEKRKQQYLARPLVPVNSISTEKDGSPVRVAINDLVISFQGIFRPLSNYYAFPFEMKGERYRSVEHYAYEKLFNSLKLDDKAIEKIQTTPIPLNLLQVATKVLRNLNINPETIAEKATKMDRWRQSAMKHKIYHNEYLQQLLLSTGNSILLDSCVGDPIWTCTATEVELQHLLTKSYVTPAKLIQYMLDGEEDNKTPKSLKHLYGNKTGLLLMELREKLAITTTSRIPLLSAINVGPLKSLVSPNIICFTPESVFHPLYPAEIRTSLDAPPLASPAHYVATQAAKLLNFNKEECEYIFHETTSLECWQRLHETIEDRGRGLELEQTWWMDKRMQFIKESLQLLLDQHPALLRALLDTGDSLLVYCSRFCSMDAELSCGMREMDLRWWMREVGISTKSIIEIFTHPMAFRPPYLGGNRLGLILMELRRDFVLQGVFPQQLPELQLSADSILGTNSPTENFMTSDYFDILQPWNYTALWVNPLFLMAKDNYPDAMAQCTRIKTAPRMVTIDNEKVTDVLDTLSKEQEVTNEALKSIAAEDLRAVFMKLCSGLRSKCEEMERQSMDLAMLSMETHRLQSIRRSLADTSERAEAEGGGPSSSSTSGPSISAPPLPSSGSSRRDHHSSSSYGRMAAGRERGERGDSRERDERGDRERGGGAEKERSTRKERMEYKIPTTSRRKFGKDRGATSTSSSTTDKPSSSDRGRDKFQDTPSSSTAKKRPHSSPPSRKAMPPSPKRSAPAPAPPPVTVAAPPVPVVPKPKRNPDEELSDGEILSTDEEDN</sequence>
<protein>
    <recommendedName>
        <fullName evidence="4">NADAR domain-containing protein</fullName>
    </recommendedName>
</protein>
<evidence type="ECO:0000313" key="2">
    <source>
        <dbReference type="EMBL" id="EGT50983.1"/>
    </source>
</evidence>
<feature type="compositionally biased region" description="Basic and acidic residues" evidence="1">
    <location>
        <begin position="883"/>
        <end position="893"/>
    </location>
</feature>
<feature type="compositionally biased region" description="Low complexity" evidence="1">
    <location>
        <begin position="872"/>
        <end position="882"/>
    </location>
</feature>
<gene>
    <name evidence="2" type="ORF">CAEBREN_01464</name>
</gene>
<dbReference type="InterPro" id="IPR037238">
    <property type="entry name" value="YbiA-like_sf"/>
</dbReference>
<dbReference type="HOGENOM" id="CLU_326845_0_0_1"/>
<dbReference type="SUPFAM" id="SSF143990">
    <property type="entry name" value="YbiA-like"/>
    <property type="match status" value="3"/>
</dbReference>
<dbReference type="Gene3D" id="1.10.357.40">
    <property type="entry name" value="YbiA-like"/>
    <property type="match status" value="3"/>
</dbReference>
<organism evidence="3">
    <name type="scientific">Caenorhabditis brenneri</name>
    <name type="common">Nematode worm</name>
    <dbReference type="NCBI Taxonomy" id="135651"/>
    <lineage>
        <taxon>Eukaryota</taxon>
        <taxon>Metazoa</taxon>
        <taxon>Ecdysozoa</taxon>
        <taxon>Nematoda</taxon>
        <taxon>Chromadorea</taxon>
        <taxon>Rhabditida</taxon>
        <taxon>Rhabditina</taxon>
        <taxon>Rhabditomorpha</taxon>
        <taxon>Rhabditoidea</taxon>
        <taxon>Rhabditidae</taxon>
        <taxon>Peloderinae</taxon>
        <taxon>Caenorhabditis</taxon>
    </lineage>
</organism>